<name>A0A166E5H8_9AGAM</name>
<evidence type="ECO:0000256" key="1">
    <source>
        <dbReference type="SAM" id="MobiDB-lite"/>
    </source>
</evidence>
<keyword evidence="3" id="KW-1185">Reference proteome</keyword>
<evidence type="ECO:0000313" key="2">
    <source>
        <dbReference type="EMBL" id="KZP15414.1"/>
    </source>
</evidence>
<evidence type="ECO:0000313" key="3">
    <source>
        <dbReference type="Proteomes" id="UP000076532"/>
    </source>
</evidence>
<dbReference type="Gene3D" id="3.60.130.30">
    <property type="match status" value="1"/>
</dbReference>
<gene>
    <name evidence="2" type="ORF">FIBSPDRAFT_867352</name>
</gene>
<organism evidence="2 3">
    <name type="scientific">Athelia psychrophila</name>
    <dbReference type="NCBI Taxonomy" id="1759441"/>
    <lineage>
        <taxon>Eukaryota</taxon>
        <taxon>Fungi</taxon>
        <taxon>Dikarya</taxon>
        <taxon>Basidiomycota</taxon>
        <taxon>Agaricomycotina</taxon>
        <taxon>Agaricomycetes</taxon>
        <taxon>Agaricomycetidae</taxon>
        <taxon>Atheliales</taxon>
        <taxon>Atheliaceae</taxon>
        <taxon>Athelia</taxon>
    </lineage>
</organism>
<sequence length="324" mass="36786">MQARAHHRRNFEKNGTLSKNKVDRISREVERKVNKAQVNYSVFKDFDFETAVKRRPNPIPPTLTLWDDDIPRSAQSADGINMAFYLPQFMTRNWTHTITEDLIHFGRYRSSPHFNMKAGDTAKYIKRGDELRGGLACVRGWNAIGSKRTPDKYKVAKEMVSTAEAHGNATDLLLDLGIVSHHCNAFLFHADRTHHDDALALRNIACNRIASQTALATIDPLIYEGREILFNRVSGEHTDTQDPPFAWAILAAFGHNTPVILTLSQLNLQMLFEPGDVIAIRGRVIKHKTSQWQSGQRIVIPHFTHSSTWDTFHRTGAFSRCDTS</sequence>
<dbReference type="OrthoDB" id="2948070at2759"/>
<proteinExistence type="predicted"/>
<reference evidence="2 3" key="1">
    <citation type="journal article" date="2016" name="Mol. Biol. Evol.">
        <title>Comparative Genomics of Early-Diverging Mushroom-Forming Fungi Provides Insights into the Origins of Lignocellulose Decay Capabilities.</title>
        <authorList>
            <person name="Nagy L.G."/>
            <person name="Riley R."/>
            <person name="Tritt A."/>
            <person name="Adam C."/>
            <person name="Daum C."/>
            <person name="Floudas D."/>
            <person name="Sun H."/>
            <person name="Yadav J.S."/>
            <person name="Pangilinan J."/>
            <person name="Larsson K.H."/>
            <person name="Matsuura K."/>
            <person name="Barry K."/>
            <person name="Labutti K."/>
            <person name="Kuo R."/>
            <person name="Ohm R.A."/>
            <person name="Bhattacharya S.S."/>
            <person name="Shirouzu T."/>
            <person name="Yoshinaga Y."/>
            <person name="Martin F.M."/>
            <person name="Grigoriev I.V."/>
            <person name="Hibbett D.S."/>
        </authorList>
    </citation>
    <scope>NUCLEOTIDE SEQUENCE [LARGE SCALE GENOMIC DNA]</scope>
    <source>
        <strain evidence="2 3">CBS 109695</strain>
    </source>
</reference>
<dbReference type="Proteomes" id="UP000076532">
    <property type="component" value="Unassembled WGS sequence"/>
</dbReference>
<dbReference type="AlphaFoldDB" id="A0A166E5H8"/>
<dbReference type="EMBL" id="KV417605">
    <property type="protein sequence ID" value="KZP15414.1"/>
    <property type="molecule type" value="Genomic_DNA"/>
</dbReference>
<accession>A0A166E5H8</accession>
<feature type="region of interest" description="Disordered" evidence="1">
    <location>
        <begin position="1"/>
        <end position="23"/>
    </location>
</feature>
<protein>
    <submittedName>
        <fullName evidence="2">Uncharacterized protein</fullName>
    </submittedName>
</protein>
<feature type="compositionally biased region" description="Basic residues" evidence="1">
    <location>
        <begin position="1"/>
        <end position="10"/>
    </location>
</feature>